<dbReference type="EMBL" id="JAAXZR010000019">
    <property type="protein sequence ID" value="NLT79580.1"/>
    <property type="molecule type" value="Genomic_DNA"/>
</dbReference>
<gene>
    <name evidence="2" type="ORF">GXW98_04755</name>
</gene>
<reference evidence="2" key="2">
    <citation type="submission" date="2020-01" db="EMBL/GenBank/DDBJ databases">
        <authorList>
            <person name="Campanaro S."/>
        </authorList>
    </citation>
    <scope>NUCLEOTIDE SEQUENCE</scope>
    <source>
        <strain evidence="2">AS01afH2WH_6</strain>
    </source>
</reference>
<proteinExistence type="predicted"/>
<dbReference type="AlphaFoldDB" id="A0A971IC96"/>
<feature type="transmembrane region" description="Helical" evidence="1">
    <location>
        <begin position="41"/>
        <end position="64"/>
    </location>
</feature>
<keyword evidence="1" id="KW-0472">Membrane</keyword>
<sequence length="116" mass="12891">MKDLPMTSEDQQEVSTMWKRHLLEQQQEVHRSRTRLRNIRLPGLVLASLCGLIGMLNITAGSAAIFEQAASNDGRILLIIGLSAILLALPLHQTITAIRSSRLSAKGRSRQFDSEE</sequence>
<name>A0A971IC96_9BIFI</name>
<keyword evidence="1" id="KW-1133">Transmembrane helix</keyword>
<accession>A0A971IC96</accession>
<feature type="transmembrane region" description="Helical" evidence="1">
    <location>
        <begin position="76"/>
        <end position="98"/>
    </location>
</feature>
<dbReference type="RefSeq" id="WP_273307234.1">
    <property type="nucleotide sequence ID" value="NZ_JALCOB010000001.1"/>
</dbReference>
<evidence type="ECO:0000256" key="1">
    <source>
        <dbReference type="SAM" id="Phobius"/>
    </source>
</evidence>
<dbReference type="Proteomes" id="UP000767327">
    <property type="component" value="Unassembled WGS sequence"/>
</dbReference>
<organism evidence="2 3">
    <name type="scientific">Bifidobacterium crudilactis</name>
    <dbReference type="NCBI Taxonomy" id="327277"/>
    <lineage>
        <taxon>Bacteria</taxon>
        <taxon>Bacillati</taxon>
        <taxon>Actinomycetota</taxon>
        <taxon>Actinomycetes</taxon>
        <taxon>Bifidobacteriales</taxon>
        <taxon>Bifidobacteriaceae</taxon>
        <taxon>Bifidobacterium</taxon>
    </lineage>
</organism>
<evidence type="ECO:0000313" key="2">
    <source>
        <dbReference type="EMBL" id="NLT79580.1"/>
    </source>
</evidence>
<reference evidence="2" key="1">
    <citation type="journal article" date="2020" name="Biotechnol. Biofuels">
        <title>New insights from the biogas microbiome by comprehensive genome-resolved metagenomics of nearly 1600 species originating from multiple anaerobic digesters.</title>
        <authorList>
            <person name="Campanaro S."/>
            <person name="Treu L."/>
            <person name="Rodriguez-R L.M."/>
            <person name="Kovalovszki A."/>
            <person name="Ziels R.M."/>
            <person name="Maus I."/>
            <person name="Zhu X."/>
            <person name="Kougias P.G."/>
            <person name="Basile A."/>
            <person name="Luo G."/>
            <person name="Schluter A."/>
            <person name="Konstantinidis K.T."/>
            <person name="Angelidaki I."/>
        </authorList>
    </citation>
    <scope>NUCLEOTIDE SEQUENCE</scope>
    <source>
        <strain evidence="2">AS01afH2WH_6</strain>
    </source>
</reference>
<comment type="caution">
    <text evidence="2">The sequence shown here is derived from an EMBL/GenBank/DDBJ whole genome shotgun (WGS) entry which is preliminary data.</text>
</comment>
<keyword evidence="1" id="KW-0812">Transmembrane</keyword>
<protein>
    <submittedName>
        <fullName evidence="2">Uncharacterized protein</fullName>
    </submittedName>
</protein>
<evidence type="ECO:0000313" key="3">
    <source>
        <dbReference type="Proteomes" id="UP000767327"/>
    </source>
</evidence>